<comment type="caution">
    <text evidence="2">The sequence shown here is derived from an EMBL/GenBank/DDBJ whole genome shotgun (WGS) entry which is preliminary data.</text>
</comment>
<dbReference type="Proteomes" id="UP001596022">
    <property type="component" value="Unassembled WGS sequence"/>
</dbReference>
<evidence type="ECO:0000313" key="3">
    <source>
        <dbReference type="Proteomes" id="UP001596022"/>
    </source>
</evidence>
<protein>
    <submittedName>
        <fullName evidence="2">Outer membrane lipoprotein carrier protein LolA</fullName>
    </submittedName>
</protein>
<evidence type="ECO:0000256" key="1">
    <source>
        <dbReference type="SAM" id="SignalP"/>
    </source>
</evidence>
<name>A0ABV9GNU7_9BACL</name>
<dbReference type="RefSeq" id="WP_376845960.1">
    <property type="nucleotide sequence ID" value="NZ_JBHSFW010000003.1"/>
</dbReference>
<dbReference type="EMBL" id="JBHSFW010000003">
    <property type="protein sequence ID" value="MFC4618859.1"/>
    <property type="molecule type" value="Genomic_DNA"/>
</dbReference>
<dbReference type="PANTHER" id="PTHR37507">
    <property type="entry name" value="SPORULATION PROTEIN YDCC"/>
    <property type="match status" value="1"/>
</dbReference>
<gene>
    <name evidence="2" type="ORF">ACFO4N_08920</name>
</gene>
<evidence type="ECO:0000313" key="2">
    <source>
        <dbReference type="EMBL" id="MFC4618859.1"/>
    </source>
</evidence>
<dbReference type="PROSITE" id="PS51257">
    <property type="entry name" value="PROKAR_LIPOPROTEIN"/>
    <property type="match status" value="1"/>
</dbReference>
<dbReference type="InterPro" id="IPR029046">
    <property type="entry name" value="LolA/LolB/LppX"/>
</dbReference>
<keyword evidence="3" id="KW-1185">Reference proteome</keyword>
<feature type="chain" id="PRO_5047539590" evidence="1">
    <location>
        <begin position="20"/>
        <end position="337"/>
    </location>
</feature>
<reference evidence="3" key="1">
    <citation type="journal article" date="2019" name="Int. J. Syst. Evol. Microbiol.">
        <title>The Global Catalogue of Microorganisms (GCM) 10K type strain sequencing project: providing services to taxonomists for standard genome sequencing and annotation.</title>
        <authorList>
            <consortium name="The Broad Institute Genomics Platform"/>
            <consortium name="The Broad Institute Genome Sequencing Center for Infectious Disease"/>
            <person name="Wu L."/>
            <person name="Ma J."/>
        </authorList>
    </citation>
    <scope>NUCLEOTIDE SEQUENCE [LARGE SCALE GENOMIC DNA]</scope>
    <source>
        <strain evidence="3">CGMCC 1.16306</strain>
    </source>
</reference>
<sequence length="337" mass="38684">MKRSLSMVLLGVVCLFIFAACGQSHEDVVDDLTKKLDRLEGYKTKAVMTFKHGDKQQKYKAEIWYKKPDYYRVVLMDNNNENTQMIIKNKNGVYLITPSLNKKYHFESEWPNNRSQYYLYQSLAKDIVHDANAKFEAKEDHYVFTTKTNYPTKILAYQKITLKKKKLIPENVKIMDKDMNVIIDIAFKDFTFSPKFDNDAFDVTHNEMSMKLDNQIPAMAAKKNDTFQIYQPTSNLPKNTHLAFSKDITDNGQRKFILKYEGDKPFTLIETKSDAAKESAAIDIEADPVDLGFAVGVMTDHSLSWSNNGMDFYLASDNMSPEDMKAIAQSVNGTITK</sequence>
<keyword evidence="2" id="KW-0449">Lipoprotein</keyword>
<accession>A0ABV9GNU7</accession>
<dbReference type="Gene3D" id="2.50.20.10">
    <property type="entry name" value="Lipoprotein localisation LolA/LolB/LppX"/>
    <property type="match status" value="1"/>
</dbReference>
<proteinExistence type="predicted"/>
<dbReference type="InterPro" id="IPR052944">
    <property type="entry name" value="Sporulation_related"/>
</dbReference>
<dbReference type="SUPFAM" id="SSF89392">
    <property type="entry name" value="Prokaryotic lipoproteins and lipoprotein localization factors"/>
    <property type="match status" value="1"/>
</dbReference>
<keyword evidence="1" id="KW-0732">Signal</keyword>
<dbReference type="PANTHER" id="PTHR37507:SF2">
    <property type="entry name" value="SPORULATION PROTEIN YDCC"/>
    <property type="match status" value="1"/>
</dbReference>
<organism evidence="2 3">
    <name type="scientific">Camelliibacillus cellulosilyticus</name>
    <dbReference type="NCBI Taxonomy" id="2174486"/>
    <lineage>
        <taxon>Bacteria</taxon>
        <taxon>Bacillati</taxon>
        <taxon>Bacillota</taxon>
        <taxon>Bacilli</taxon>
        <taxon>Bacillales</taxon>
        <taxon>Sporolactobacillaceae</taxon>
        <taxon>Camelliibacillus</taxon>
    </lineage>
</organism>
<feature type="signal peptide" evidence="1">
    <location>
        <begin position="1"/>
        <end position="19"/>
    </location>
</feature>